<accession>A0ACB9KKA6</accession>
<gene>
    <name evidence="1" type="ORF">L6164_037535</name>
</gene>
<evidence type="ECO:0000313" key="1">
    <source>
        <dbReference type="EMBL" id="KAI4297653.1"/>
    </source>
</evidence>
<evidence type="ECO:0000313" key="2">
    <source>
        <dbReference type="Proteomes" id="UP000828941"/>
    </source>
</evidence>
<name>A0ACB9KKA6_BAUVA</name>
<dbReference type="Proteomes" id="UP000828941">
    <property type="component" value="Chromosome 14"/>
</dbReference>
<dbReference type="EMBL" id="CM039439">
    <property type="protein sequence ID" value="KAI4297653.1"/>
    <property type="molecule type" value="Genomic_DNA"/>
</dbReference>
<protein>
    <submittedName>
        <fullName evidence="1">Uncharacterized protein</fullName>
    </submittedName>
</protein>
<organism evidence="1 2">
    <name type="scientific">Bauhinia variegata</name>
    <name type="common">Purple orchid tree</name>
    <name type="synonym">Phanera variegata</name>
    <dbReference type="NCBI Taxonomy" id="167791"/>
    <lineage>
        <taxon>Eukaryota</taxon>
        <taxon>Viridiplantae</taxon>
        <taxon>Streptophyta</taxon>
        <taxon>Embryophyta</taxon>
        <taxon>Tracheophyta</taxon>
        <taxon>Spermatophyta</taxon>
        <taxon>Magnoliopsida</taxon>
        <taxon>eudicotyledons</taxon>
        <taxon>Gunneridae</taxon>
        <taxon>Pentapetalae</taxon>
        <taxon>rosids</taxon>
        <taxon>fabids</taxon>
        <taxon>Fabales</taxon>
        <taxon>Fabaceae</taxon>
        <taxon>Cercidoideae</taxon>
        <taxon>Cercideae</taxon>
        <taxon>Bauhiniinae</taxon>
        <taxon>Bauhinia</taxon>
    </lineage>
</organism>
<keyword evidence="2" id="KW-1185">Reference proteome</keyword>
<comment type="caution">
    <text evidence="1">The sequence shown here is derived from an EMBL/GenBank/DDBJ whole genome shotgun (WGS) entry which is preliminary data.</text>
</comment>
<proteinExistence type="predicted"/>
<reference evidence="1 2" key="1">
    <citation type="journal article" date="2022" name="DNA Res.">
        <title>Chromosomal-level genome assembly of the orchid tree Bauhinia variegata (Leguminosae; Cercidoideae) supports the allotetraploid origin hypothesis of Bauhinia.</title>
        <authorList>
            <person name="Zhong Y."/>
            <person name="Chen Y."/>
            <person name="Zheng D."/>
            <person name="Pang J."/>
            <person name="Liu Y."/>
            <person name="Luo S."/>
            <person name="Meng S."/>
            <person name="Qian L."/>
            <person name="Wei D."/>
            <person name="Dai S."/>
            <person name="Zhou R."/>
        </authorList>
    </citation>
    <scope>NUCLEOTIDE SEQUENCE [LARGE SCALE GENOMIC DNA]</scope>
    <source>
        <strain evidence="1">BV-YZ2020</strain>
    </source>
</reference>
<sequence>MASVKAMNPEAPEFVPSQKPQAIYSHGFATPLFHRPDHYFFSTIPILEPNPLKTQTNLDYSPTSPLSPYFQETVFAHPTLQLASPHAPNEHYVMFLDVPSQTNPNPLRAHLELQKPEEEVGLAPKAGGEHKQRSFCKIMEGKGSKFQAYWRSKCKNVNGDYQRCGFLGFPKKKSHKPVIPVLCDENRTTVMIKNIPSKYTRELLLQFIKHYCMEENQREKELKGEEALVSAFDFLYLPIDFKSGLNKGYAFVNFNNPKAAWKFHLATKNQKWNMFQSNKIREVVGARLQGLESLKRHFENTNFPCECEEFLPLCFSPPRDGTNTGGQRTIGRLIKVERGIEEGSTNPESYRHA</sequence>